<keyword evidence="2" id="KW-1185">Reference proteome</keyword>
<accession>A0A9W8Y9Z1</accession>
<dbReference type="PANTHER" id="PTHR47256:SF1">
    <property type="entry name" value="ZN(II)2CYS6 TRANSCRIPTION FACTOR (EUROFUNG)"/>
    <property type="match status" value="1"/>
</dbReference>
<gene>
    <name evidence="1" type="ORF">N0V83_005562</name>
</gene>
<evidence type="ECO:0008006" key="3">
    <source>
        <dbReference type="Google" id="ProtNLM"/>
    </source>
</evidence>
<dbReference type="PANTHER" id="PTHR47256">
    <property type="entry name" value="ZN(II)2CYS6 TRANSCRIPTION FACTOR (EUROFUNG)-RELATED"/>
    <property type="match status" value="1"/>
</dbReference>
<name>A0A9W8Y9Z1_9PLEO</name>
<dbReference type="EMBL" id="JAPEUY010000009">
    <property type="protein sequence ID" value="KAJ4369798.1"/>
    <property type="molecule type" value="Genomic_DNA"/>
</dbReference>
<dbReference type="AlphaFoldDB" id="A0A9W8Y9Z1"/>
<dbReference type="OrthoDB" id="426882at2759"/>
<organism evidence="1 2">
    <name type="scientific">Neocucurbitaria cava</name>
    <dbReference type="NCBI Taxonomy" id="798079"/>
    <lineage>
        <taxon>Eukaryota</taxon>
        <taxon>Fungi</taxon>
        <taxon>Dikarya</taxon>
        <taxon>Ascomycota</taxon>
        <taxon>Pezizomycotina</taxon>
        <taxon>Dothideomycetes</taxon>
        <taxon>Pleosporomycetidae</taxon>
        <taxon>Pleosporales</taxon>
        <taxon>Pleosporineae</taxon>
        <taxon>Cucurbitariaceae</taxon>
        <taxon>Neocucurbitaria</taxon>
    </lineage>
</organism>
<evidence type="ECO:0000313" key="2">
    <source>
        <dbReference type="Proteomes" id="UP001140560"/>
    </source>
</evidence>
<dbReference type="CDD" id="cd12148">
    <property type="entry name" value="fungal_TF_MHR"/>
    <property type="match status" value="1"/>
</dbReference>
<sequence length="507" mass="58217">MGADVESVLRHVKDADLLIQLTLVPETRRRYTLPYSSSMPALLLVPDNPYFSSPLYEAPFEQASTPSSSGSSIANSEQYFKPHHAAEIVEPLLDHVCAKDWTTIVVDDGLFRRLISVYLLHQHLTFYQFNKDLFLEDMAARRTMFCSPLLHAYKGIADLNKFWLPENLQTRLLLEIERLWKLEEGKSCLTTIHAAMVLYNVHTSNAMDREGRFYTLQAITMANELRIFDQAPAHMKIRLQRGREYTAWGLWSWQVSDAYYFRRAPDIKKPPSFAPPDPATDPSWYGEIYLRYPLSSRLTPIHYGHLFNATIGLRKILNDLALLLYDDQAPTELSNEQLLDIVARFDHWMNDLPSSLNAQNISHPAQIQLHAEYYMTLHNLIQSHAAKGSDFFGSDRFYNGQSAVQTQNNAHIRFETLMRLWCLRHGFSSYDAWVSLFLTYLGNLALNSLEEDGPETGNPSSSTREFHRSTVWPLPNIKIVDNPDSASLNNLLKELRDLTMTTQQART</sequence>
<comment type="caution">
    <text evidence="1">The sequence shown here is derived from an EMBL/GenBank/DDBJ whole genome shotgun (WGS) entry which is preliminary data.</text>
</comment>
<protein>
    <recommendedName>
        <fullName evidence="3">Transcription factor domain-containing protein</fullName>
    </recommendedName>
</protein>
<reference evidence="1" key="1">
    <citation type="submission" date="2022-10" db="EMBL/GenBank/DDBJ databases">
        <title>Tapping the CABI collections for fungal endophytes: first genome assemblies for Collariella, Neodidymelliopsis, Ascochyta clinopodiicola, Didymella pomorum, Didymosphaeria variabile, Neocosmospora piperis and Neocucurbitaria cava.</title>
        <authorList>
            <person name="Hill R."/>
        </authorList>
    </citation>
    <scope>NUCLEOTIDE SEQUENCE</scope>
    <source>
        <strain evidence="1">IMI 356814</strain>
    </source>
</reference>
<dbReference type="Proteomes" id="UP001140560">
    <property type="component" value="Unassembled WGS sequence"/>
</dbReference>
<proteinExistence type="predicted"/>
<evidence type="ECO:0000313" key="1">
    <source>
        <dbReference type="EMBL" id="KAJ4369798.1"/>
    </source>
</evidence>
<dbReference type="InterPro" id="IPR053187">
    <property type="entry name" value="Notoamide_regulator"/>
</dbReference>